<feature type="compositionally biased region" description="Low complexity" evidence="2">
    <location>
        <begin position="1169"/>
        <end position="1179"/>
    </location>
</feature>
<dbReference type="GO" id="GO:0016491">
    <property type="term" value="F:oxidoreductase activity"/>
    <property type="evidence" value="ECO:0007669"/>
    <property type="project" value="TreeGrafter"/>
</dbReference>
<dbReference type="AlphaFoldDB" id="A0A1M6B3N5"/>
<dbReference type="Gene3D" id="1.10.1130.10">
    <property type="entry name" value="Flavocytochrome C3, Chain A"/>
    <property type="match status" value="4"/>
</dbReference>
<dbReference type="PANTHER" id="PTHR35038:SF6">
    <property type="entry name" value="SURFACE LOCALIZED DECAHEME CYTOCHROME C LIPOPROTEIN"/>
    <property type="match status" value="1"/>
</dbReference>
<proteinExistence type="predicted"/>
<dbReference type="OrthoDB" id="5477228at2"/>
<dbReference type="Gene3D" id="3.90.10.10">
    <property type="entry name" value="Cytochrome C3"/>
    <property type="match status" value="6"/>
</dbReference>
<dbReference type="SUPFAM" id="SSF48695">
    <property type="entry name" value="Multiheme cytochromes"/>
    <property type="match status" value="5"/>
</dbReference>
<accession>A0A1M6B3N5</accession>
<dbReference type="PANTHER" id="PTHR35038">
    <property type="entry name" value="DISSIMILATORY SULFITE REDUCTASE SIRA"/>
    <property type="match status" value="1"/>
</dbReference>
<evidence type="ECO:0000256" key="1">
    <source>
        <dbReference type="ARBA" id="ARBA00022729"/>
    </source>
</evidence>
<dbReference type="InterPro" id="IPR051829">
    <property type="entry name" value="Multiheme_Cytochr_ET"/>
</dbReference>
<dbReference type="Proteomes" id="UP000184171">
    <property type="component" value="Unassembled WGS sequence"/>
</dbReference>
<protein>
    <submittedName>
        <fullName evidence="4">Doubled CXXCH domain-containing protein</fullName>
    </submittedName>
</protein>
<name>A0A1M6B3N5_MALRU</name>
<keyword evidence="5" id="KW-1185">Reference proteome</keyword>
<sequence>MKISFLLRAFVLSVCLLIWGSSNLLAADMSRLIERDCTRCHKKVLSKLEKSGGQHAVAVVCQDCHQTHPKQRGSEFEVAACTTCHDPDDSKHFAIGNCKECHHAHWPLEIDLDQFEKPLKQICLSCHDNPYGKGSTAHSDGLRCTECHSNHNSVPSCTDCHEGHTDGSVEEPCLSCHAAHNPLPPLKAEGLTAKLCTACHAKTSKAMAKSDAAHAQMSCDECHLQHKDQPDCLNCHEGHNPKMQKADCAGCHGSHEPMPPVIKSSVNANYCSDCHEGIGVEFDVAGAAHKENLSCADCHKTHPPADVEIADCSSCHDKDDNAHFALESCSQCHNPHSPKTENLDLSNLETARPFCASCHEDVIAVMEKQPTAHSEAVDCNQCHSVHGQSPSCLDCHEGHTEEMKADDCTKCHNHHAPAPVTFAEGTFSEYCVSCHEEAFSALDKGGRAHKKLGCVECHQAHPPAENAIPECSSCHDPDDNAHFSSPNCVGCHDPHQPLKDDISGFHGSRQICAGCHEEVEAELTSGHPSAHDRDCVACHRTHIGAPSCLGCHDGHDEQMTNKDCALCHNAHAPLQIDLSAEPPSQQCSACHEDVSAEVDEKGGAHRDAVECSSCHQQHPESSCTSCHAEHPQQGIGIPESCFLCHNPSDHEHYTVGDCLSCHSPHQPLVLNLKDYKPHAPVCTSCHKQVETDFAEMPSAHSEQDCTSCHSNHTTTRICLDCHDGHDKSMKREDCSLCHLPHQPQNISLHKDAEIPAQFCASCHQEQATALDAKGAAHKKDLGSCVACHPEHKPNGKTVTESCNSCHPKARRRHFVLDNCSSCHDPHQPLEMDLGKLGEVKPVCLSCHNNQERLHQQYPNKHTSFDCSKCHVGDHGSSKQCLDCHKPHIPDMTHGDCLKCHPPHLPHMIKARPTQSGPVCASCHKDATGNLKENGGKHSKQPCISCHRTHPPFGEDVIPSCVSCHEPNEGAHFTVGNCEQCHQAHHPLGLDLSKAQNANPACTSCHTVVRETFAATPNMHAEQDCNSCHPKHGVAQKCSECHEPHSPDMDYAACLSCHSSPHAPNVVAFSASIPSGHCQSCHSDQVDALASSKAAHNQVNCVECHSGDHGSTLSCADCHERPHDEALHQKFPDCLKCHNDPHDLADWRGKPEEPAPVPEAQPENNTDSQAAEAAASSEGQ</sequence>
<evidence type="ECO:0000313" key="4">
    <source>
        <dbReference type="EMBL" id="SHI43362.1"/>
    </source>
</evidence>
<dbReference type="InterPro" id="IPR036280">
    <property type="entry name" value="Multihaem_cyt_sf"/>
</dbReference>
<evidence type="ECO:0000256" key="2">
    <source>
        <dbReference type="SAM" id="MobiDB-lite"/>
    </source>
</evidence>
<dbReference type="RefSeq" id="WP_072904729.1">
    <property type="nucleotide sequence ID" value="NZ_FQZT01000001.1"/>
</dbReference>
<feature type="signal peptide" evidence="3">
    <location>
        <begin position="1"/>
        <end position="26"/>
    </location>
</feature>
<gene>
    <name evidence="4" type="ORF">SAMN02745165_00028</name>
</gene>
<evidence type="ECO:0000313" key="5">
    <source>
        <dbReference type="Proteomes" id="UP000184171"/>
    </source>
</evidence>
<evidence type="ECO:0000256" key="3">
    <source>
        <dbReference type="SAM" id="SignalP"/>
    </source>
</evidence>
<reference evidence="4 5" key="1">
    <citation type="submission" date="2016-11" db="EMBL/GenBank/DDBJ databases">
        <authorList>
            <person name="Jaros S."/>
            <person name="Januszkiewicz K."/>
            <person name="Wedrychowicz H."/>
        </authorList>
    </citation>
    <scope>NUCLEOTIDE SEQUENCE [LARGE SCALE GENOMIC DNA]</scope>
    <source>
        <strain evidence="4 5">DSM 5091</strain>
    </source>
</reference>
<feature type="chain" id="PRO_5009915947" evidence="3">
    <location>
        <begin position="27"/>
        <end position="1179"/>
    </location>
</feature>
<feature type="region of interest" description="Disordered" evidence="2">
    <location>
        <begin position="1144"/>
        <end position="1179"/>
    </location>
</feature>
<dbReference type="STRING" id="1122189.SAMN02745165_00028"/>
<organism evidence="4 5">
    <name type="scientific">Malonomonas rubra DSM 5091</name>
    <dbReference type="NCBI Taxonomy" id="1122189"/>
    <lineage>
        <taxon>Bacteria</taxon>
        <taxon>Pseudomonadati</taxon>
        <taxon>Thermodesulfobacteriota</taxon>
        <taxon>Desulfuromonadia</taxon>
        <taxon>Desulfuromonadales</taxon>
        <taxon>Geopsychrobacteraceae</taxon>
        <taxon>Malonomonas</taxon>
    </lineage>
</organism>
<keyword evidence="1 3" id="KW-0732">Signal</keyword>
<dbReference type="EMBL" id="FQZT01000001">
    <property type="protein sequence ID" value="SHI43362.1"/>
    <property type="molecule type" value="Genomic_DNA"/>
</dbReference>